<dbReference type="AlphaFoldDB" id="A0A7M3T6U0"/>
<dbReference type="Proteomes" id="UP000503336">
    <property type="component" value="Chromosome"/>
</dbReference>
<name>A0A7M3T6U0_9RHOB</name>
<accession>A0A7M3T6U0</accession>
<evidence type="ECO:0000256" key="3">
    <source>
        <dbReference type="SAM" id="MobiDB-lite"/>
    </source>
</evidence>
<feature type="signal peptide" evidence="4">
    <location>
        <begin position="1"/>
        <end position="29"/>
    </location>
</feature>
<feature type="domain" description="Leucine-binding protein" evidence="5">
    <location>
        <begin position="41"/>
        <end position="171"/>
    </location>
</feature>
<evidence type="ECO:0000256" key="4">
    <source>
        <dbReference type="SAM" id="SignalP"/>
    </source>
</evidence>
<feature type="region of interest" description="Disordered" evidence="3">
    <location>
        <begin position="373"/>
        <end position="395"/>
    </location>
</feature>
<dbReference type="InterPro" id="IPR028082">
    <property type="entry name" value="Peripla_BP_I"/>
</dbReference>
<evidence type="ECO:0000256" key="2">
    <source>
        <dbReference type="ARBA" id="ARBA00022729"/>
    </source>
</evidence>
<comment type="similarity">
    <text evidence="1">Belongs to the leucine-binding protein family.</text>
</comment>
<protein>
    <submittedName>
        <fullName evidence="6">ABC transporter substrate-binding protein</fullName>
    </submittedName>
</protein>
<reference evidence="6 7" key="1">
    <citation type="submission" date="2020-02" db="EMBL/GenBank/DDBJ databases">
        <title>complete genome sequence of Rhodobacteraceae bacterium.</title>
        <authorList>
            <person name="Park J."/>
            <person name="Kim Y.-S."/>
            <person name="Kim K.-H."/>
        </authorList>
    </citation>
    <scope>NUCLEOTIDE SEQUENCE [LARGE SCALE GENOMIC DNA]</scope>
    <source>
        <strain evidence="6 7">RR4-56</strain>
    </source>
</reference>
<dbReference type="Pfam" id="PF13458">
    <property type="entry name" value="Peripla_BP_6"/>
    <property type="match status" value="1"/>
</dbReference>
<proteinExistence type="inferred from homology"/>
<evidence type="ECO:0000313" key="7">
    <source>
        <dbReference type="Proteomes" id="UP000503336"/>
    </source>
</evidence>
<feature type="chain" id="PRO_5029917939" evidence="4">
    <location>
        <begin position="30"/>
        <end position="395"/>
    </location>
</feature>
<gene>
    <name evidence="6" type="ORF">G5B40_02570</name>
</gene>
<dbReference type="KEGG" id="hdh:G5B40_02570"/>
<keyword evidence="2 4" id="KW-0732">Signal</keyword>
<evidence type="ECO:0000313" key="6">
    <source>
        <dbReference type="EMBL" id="QIE57721.1"/>
    </source>
</evidence>
<evidence type="ECO:0000259" key="5">
    <source>
        <dbReference type="Pfam" id="PF13458"/>
    </source>
</evidence>
<dbReference type="InterPro" id="IPR028081">
    <property type="entry name" value="Leu-bd"/>
</dbReference>
<dbReference type="EMBL" id="CP049056">
    <property type="protein sequence ID" value="QIE57721.1"/>
    <property type="molecule type" value="Genomic_DNA"/>
</dbReference>
<keyword evidence="7" id="KW-1185">Reference proteome</keyword>
<feature type="compositionally biased region" description="Polar residues" evidence="3">
    <location>
        <begin position="385"/>
        <end position="395"/>
    </location>
</feature>
<dbReference type="SUPFAM" id="SSF53822">
    <property type="entry name" value="Periplasmic binding protein-like I"/>
    <property type="match status" value="1"/>
</dbReference>
<dbReference type="Gene3D" id="3.40.50.2300">
    <property type="match status" value="2"/>
</dbReference>
<organism evidence="6 7">
    <name type="scientific">Pikeienuella piscinae</name>
    <dbReference type="NCBI Taxonomy" id="2748098"/>
    <lineage>
        <taxon>Bacteria</taxon>
        <taxon>Pseudomonadati</taxon>
        <taxon>Pseudomonadota</taxon>
        <taxon>Alphaproteobacteria</taxon>
        <taxon>Rhodobacterales</taxon>
        <taxon>Paracoccaceae</taxon>
        <taxon>Pikeienuella</taxon>
    </lineage>
</organism>
<dbReference type="PANTHER" id="PTHR47235">
    <property type="entry name" value="BLR6548 PROTEIN"/>
    <property type="match status" value="1"/>
</dbReference>
<dbReference type="PANTHER" id="PTHR47235:SF1">
    <property type="entry name" value="BLR6548 PROTEIN"/>
    <property type="match status" value="1"/>
</dbReference>
<sequence>MQPTLTRRAALKGAAAMAGALAAPALSHAASRDDWIIRGSIPLTGPFAATGVDGLKTTQDWVEMRNASGGIAGRRIDLSYEDSGYYPKTSLENFRRVMRADTPPHFYFGDSTGFMRLVRPELARTPVLNGGASFAGEFARPRESPWQFIAGPAYGAMAEIAMRYIASSGGRVSQFYIPIPNTGVSRCSARAGRRRSWVWRSSSKNRQPSTMSIRRRMSRRSCAPIRITYSSTAISPMSGRMSSPRRARAVWMRVLSARSGAWIRWPPASRTSVSAMFWTAMPASCPFAISMRPSTAPPTANSSLSGQRNTAPVSIAKSARGLFSGWLFWRFWRRYSSTSRRAASLRRRVRWSMRWKGCGTGIRAAITACRRPSRTIRSGRRGSVATMQRSVSSSR</sequence>
<evidence type="ECO:0000256" key="1">
    <source>
        <dbReference type="ARBA" id="ARBA00010062"/>
    </source>
</evidence>
<dbReference type="InterPro" id="IPR006311">
    <property type="entry name" value="TAT_signal"/>
</dbReference>
<dbReference type="PROSITE" id="PS51318">
    <property type="entry name" value="TAT"/>
    <property type="match status" value="1"/>
</dbReference>